<gene>
    <name evidence="4" type="ORF">TGEB3V08_LOCUS1818</name>
</gene>
<dbReference type="InterPro" id="IPR033227">
    <property type="entry name" value="CAPS"/>
</dbReference>
<dbReference type="GO" id="GO:0098793">
    <property type="term" value="C:presynapse"/>
    <property type="evidence" value="ECO:0007669"/>
    <property type="project" value="GOC"/>
</dbReference>
<evidence type="ECO:0000313" key="4">
    <source>
        <dbReference type="EMBL" id="CAD7587647.1"/>
    </source>
</evidence>
<dbReference type="AlphaFoldDB" id="A0A7R9JQW1"/>
<dbReference type="PANTHER" id="PTHR12166">
    <property type="entry name" value="CALCIUM-DEPENDENT SECRETION ACTIVATOR"/>
    <property type="match status" value="1"/>
</dbReference>
<sequence>MHSSTTCSGVASLPQSQIPVSVSRLAKRAALYGLCPPMSPRASSITHNGDQHSLVIQSDQPHRQFKSALLYVDDLINSSQSLSTCVLHVCHEVVLLIQHHAQVPEWHKMSVPKNAQDQDLRIKIACRMDKPLNMKHCGAHEGGGGHLEPTRWPKQQQPHVEYTSRSISECAPHMLGEIPLFGGREEGGGASADMASGEARTLAQLNGVSAAARFLGIEVQSYRVSRGPYRVNMGRLGGSALGILRPRYPAPLGVLQSSGSSSPQIGENPSGGGHPPIRHLRRHPTGDCTPPTPN</sequence>
<dbReference type="GO" id="GO:0016079">
    <property type="term" value="P:synaptic vesicle exocytosis"/>
    <property type="evidence" value="ECO:0007669"/>
    <property type="project" value="InterPro"/>
</dbReference>
<feature type="region of interest" description="Disordered" evidence="2">
    <location>
        <begin position="254"/>
        <end position="294"/>
    </location>
</feature>
<feature type="compositionally biased region" description="Polar residues" evidence="2">
    <location>
        <begin position="255"/>
        <end position="267"/>
    </location>
</feature>
<evidence type="ECO:0000259" key="3">
    <source>
        <dbReference type="Pfam" id="PF25341"/>
    </source>
</evidence>
<evidence type="ECO:0000256" key="2">
    <source>
        <dbReference type="SAM" id="MobiDB-lite"/>
    </source>
</evidence>
<proteinExistence type="predicted"/>
<dbReference type="GO" id="GO:0046872">
    <property type="term" value="F:metal ion binding"/>
    <property type="evidence" value="ECO:0007669"/>
    <property type="project" value="UniProtKB-KW"/>
</dbReference>
<dbReference type="PANTHER" id="PTHR12166:SF8">
    <property type="entry name" value="CALCIUM-DEPENDENT SECRETION ACTIVATOR"/>
    <property type="match status" value="1"/>
</dbReference>
<dbReference type="EMBL" id="OE839548">
    <property type="protein sequence ID" value="CAD7587647.1"/>
    <property type="molecule type" value="Genomic_DNA"/>
</dbReference>
<keyword evidence="1" id="KW-0479">Metal-binding</keyword>
<name>A0A7R9JQW1_TIMGE</name>
<dbReference type="GO" id="GO:1990504">
    <property type="term" value="P:dense core granule exocytosis"/>
    <property type="evidence" value="ECO:0007669"/>
    <property type="project" value="InterPro"/>
</dbReference>
<protein>
    <recommendedName>
        <fullName evidence="3">CAPS C2 domain-containing protein</fullName>
    </recommendedName>
</protein>
<organism evidence="4">
    <name type="scientific">Timema genevievae</name>
    <name type="common">Walking stick</name>
    <dbReference type="NCBI Taxonomy" id="629358"/>
    <lineage>
        <taxon>Eukaryota</taxon>
        <taxon>Metazoa</taxon>
        <taxon>Ecdysozoa</taxon>
        <taxon>Arthropoda</taxon>
        <taxon>Hexapoda</taxon>
        <taxon>Insecta</taxon>
        <taxon>Pterygota</taxon>
        <taxon>Neoptera</taxon>
        <taxon>Polyneoptera</taxon>
        <taxon>Phasmatodea</taxon>
        <taxon>Timematodea</taxon>
        <taxon>Timematoidea</taxon>
        <taxon>Timematidae</taxon>
        <taxon>Timema</taxon>
    </lineage>
</organism>
<evidence type="ECO:0000256" key="1">
    <source>
        <dbReference type="ARBA" id="ARBA00022723"/>
    </source>
</evidence>
<reference evidence="4" key="1">
    <citation type="submission" date="2020-11" db="EMBL/GenBank/DDBJ databases">
        <authorList>
            <person name="Tran Van P."/>
        </authorList>
    </citation>
    <scope>NUCLEOTIDE SEQUENCE</scope>
</reference>
<accession>A0A7R9JQW1</accession>
<dbReference type="Pfam" id="PF25341">
    <property type="entry name" value="C2_CAPS"/>
    <property type="match status" value="1"/>
</dbReference>
<dbReference type="InterPro" id="IPR057457">
    <property type="entry name" value="CAPS_C2"/>
</dbReference>
<feature type="domain" description="CAPS C2" evidence="3">
    <location>
        <begin position="99"/>
        <end position="130"/>
    </location>
</feature>